<evidence type="ECO:0000313" key="1">
    <source>
        <dbReference type="EMBL" id="DBA27402.1"/>
    </source>
</evidence>
<dbReference type="EMBL" id="DYDO01000004">
    <property type="protein sequence ID" value="DBA27402.1"/>
    <property type="molecule type" value="Genomic_DNA"/>
</dbReference>
<proteinExistence type="predicted"/>
<gene>
    <name evidence="1" type="ORF">GDO54_011557</name>
</gene>
<accession>A0AAV3ALA8</accession>
<keyword evidence="2" id="KW-1185">Reference proteome</keyword>
<dbReference type="Proteomes" id="UP001181693">
    <property type="component" value="Unassembled WGS sequence"/>
</dbReference>
<protein>
    <submittedName>
        <fullName evidence="1">Uncharacterized protein</fullName>
    </submittedName>
</protein>
<reference evidence="1" key="1">
    <citation type="thesis" date="2020" institute="ProQuest LLC" country="789 East Eisenhower Parkway, Ann Arbor, MI, USA">
        <title>Comparative Genomics and Chromosome Evolution.</title>
        <authorList>
            <person name="Mudd A.B."/>
        </authorList>
    </citation>
    <scope>NUCLEOTIDE SEQUENCE</scope>
    <source>
        <strain evidence="1">1538</strain>
        <tissue evidence="1">Blood</tissue>
    </source>
</reference>
<comment type="caution">
    <text evidence="1">The sequence shown here is derived from an EMBL/GenBank/DDBJ whole genome shotgun (WGS) entry which is preliminary data.</text>
</comment>
<evidence type="ECO:0000313" key="2">
    <source>
        <dbReference type="Proteomes" id="UP001181693"/>
    </source>
</evidence>
<sequence>MLNDAAKERERALAATKEMTDLEGQLSVLSQRIHSASALTQDVWKKMEEVERDYMAVKKPAEMRDLQEVSAMSQRVEVTGRR</sequence>
<dbReference type="AlphaFoldDB" id="A0AAV3ALA8"/>
<organism evidence="1 2">
    <name type="scientific">Pyxicephalus adspersus</name>
    <name type="common">African bullfrog</name>
    <dbReference type="NCBI Taxonomy" id="30357"/>
    <lineage>
        <taxon>Eukaryota</taxon>
        <taxon>Metazoa</taxon>
        <taxon>Chordata</taxon>
        <taxon>Craniata</taxon>
        <taxon>Vertebrata</taxon>
        <taxon>Euteleostomi</taxon>
        <taxon>Amphibia</taxon>
        <taxon>Batrachia</taxon>
        <taxon>Anura</taxon>
        <taxon>Neobatrachia</taxon>
        <taxon>Ranoidea</taxon>
        <taxon>Pyxicephalidae</taxon>
        <taxon>Pyxicephalinae</taxon>
        <taxon>Pyxicephalus</taxon>
    </lineage>
</organism>
<name>A0AAV3ALA8_PYXAD</name>